<accession>A0ABW3CAV2</accession>
<name>A0ABW3CAV2_9ACTN</name>
<feature type="transmembrane region" description="Helical" evidence="1">
    <location>
        <begin position="84"/>
        <end position="105"/>
    </location>
</feature>
<evidence type="ECO:0000313" key="2">
    <source>
        <dbReference type="EMBL" id="MFD0850863.1"/>
    </source>
</evidence>
<feature type="transmembrane region" description="Helical" evidence="1">
    <location>
        <begin position="20"/>
        <end position="40"/>
    </location>
</feature>
<dbReference type="Proteomes" id="UP001597083">
    <property type="component" value="Unassembled WGS sequence"/>
</dbReference>
<keyword evidence="1" id="KW-0472">Membrane</keyword>
<proteinExistence type="predicted"/>
<reference evidence="3" key="1">
    <citation type="journal article" date="2019" name="Int. J. Syst. Evol. Microbiol.">
        <title>The Global Catalogue of Microorganisms (GCM) 10K type strain sequencing project: providing services to taxonomists for standard genome sequencing and annotation.</title>
        <authorList>
            <consortium name="The Broad Institute Genomics Platform"/>
            <consortium name="The Broad Institute Genome Sequencing Center for Infectious Disease"/>
            <person name="Wu L."/>
            <person name="Ma J."/>
        </authorList>
    </citation>
    <scope>NUCLEOTIDE SEQUENCE [LARGE SCALE GENOMIC DNA]</scope>
    <source>
        <strain evidence="3">JCM 31696</strain>
    </source>
</reference>
<sequence>MTTTLTPTGLFADATRLLRVALRLDSVVTGANGVLYLALAGPLEDLLGLNPGIARGIGAFLLVYAVAVWLVSVPARPGRMAVTAVVETNLLWTVLSIATVIFGWFSLTTVGATWAVFQAVTVAGFAVLQYTALRRTR</sequence>
<keyword evidence="3" id="KW-1185">Reference proteome</keyword>
<gene>
    <name evidence="2" type="ORF">ACFQ07_01340</name>
</gene>
<feature type="transmembrane region" description="Helical" evidence="1">
    <location>
        <begin position="111"/>
        <end position="133"/>
    </location>
</feature>
<dbReference type="EMBL" id="JBHTIR010000163">
    <property type="protein sequence ID" value="MFD0850863.1"/>
    <property type="molecule type" value="Genomic_DNA"/>
</dbReference>
<evidence type="ECO:0000313" key="3">
    <source>
        <dbReference type="Proteomes" id="UP001597083"/>
    </source>
</evidence>
<keyword evidence="1" id="KW-1133">Transmembrane helix</keyword>
<evidence type="ECO:0008006" key="4">
    <source>
        <dbReference type="Google" id="ProtNLM"/>
    </source>
</evidence>
<feature type="transmembrane region" description="Helical" evidence="1">
    <location>
        <begin position="52"/>
        <end position="72"/>
    </location>
</feature>
<protein>
    <recommendedName>
        <fullName evidence="4">Integral membrane protein</fullName>
    </recommendedName>
</protein>
<keyword evidence="1" id="KW-0812">Transmembrane</keyword>
<evidence type="ECO:0000256" key="1">
    <source>
        <dbReference type="SAM" id="Phobius"/>
    </source>
</evidence>
<comment type="caution">
    <text evidence="2">The sequence shown here is derived from an EMBL/GenBank/DDBJ whole genome shotgun (WGS) entry which is preliminary data.</text>
</comment>
<organism evidence="2 3">
    <name type="scientific">Actinomadura adrarensis</name>
    <dbReference type="NCBI Taxonomy" id="1819600"/>
    <lineage>
        <taxon>Bacteria</taxon>
        <taxon>Bacillati</taxon>
        <taxon>Actinomycetota</taxon>
        <taxon>Actinomycetes</taxon>
        <taxon>Streptosporangiales</taxon>
        <taxon>Thermomonosporaceae</taxon>
        <taxon>Actinomadura</taxon>
    </lineage>
</organism>